<organism evidence="3 4">
    <name type="scientific">Mordavella massiliensis</name>
    <dbReference type="NCBI Taxonomy" id="1871024"/>
    <lineage>
        <taxon>Bacteria</taxon>
        <taxon>Bacillati</taxon>
        <taxon>Bacillota</taxon>
        <taxon>Clostridia</taxon>
        <taxon>Eubacteriales</taxon>
        <taxon>Clostridiaceae</taxon>
        <taxon>Mordavella</taxon>
    </lineage>
</organism>
<keyword evidence="4" id="KW-1185">Reference proteome</keyword>
<dbReference type="Pfam" id="PF11775">
    <property type="entry name" value="CobT_C"/>
    <property type="match status" value="1"/>
</dbReference>
<proteinExistence type="predicted"/>
<reference evidence="3" key="2">
    <citation type="journal article" date="2021" name="Sci. Rep.">
        <title>The distribution of antibiotic resistance genes in chicken gut microbiota commensals.</title>
        <authorList>
            <person name="Juricova H."/>
            <person name="Matiasovicova J."/>
            <person name="Kubasova T."/>
            <person name="Cejkova D."/>
            <person name="Rychlik I."/>
        </authorList>
    </citation>
    <scope>NUCLEOTIDE SEQUENCE</scope>
    <source>
        <strain evidence="3">An420c</strain>
    </source>
</reference>
<dbReference type="PANTHER" id="PTHR41248">
    <property type="entry name" value="NORD PROTEIN"/>
    <property type="match status" value="1"/>
</dbReference>
<dbReference type="InterPro" id="IPR002035">
    <property type="entry name" value="VWF_A"/>
</dbReference>
<evidence type="ECO:0000259" key="2">
    <source>
        <dbReference type="PROSITE" id="PS50234"/>
    </source>
</evidence>
<dbReference type="SUPFAM" id="SSF53300">
    <property type="entry name" value="vWA-like"/>
    <property type="match status" value="1"/>
</dbReference>
<dbReference type="EMBL" id="JACJLV010000037">
    <property type="protein sequence ID" value="MBM6827467.1"/>
    <property type="molecule type" value="Genomic_DNA"/>
</dbReference>
<evidence type="ECO:0000313" key="3">
    <source>
        <dbReference type="EMBL" id="MBM6827467.1"/>
    </source>
</evidence>
<dbReference type="Gene3D" id="3.40.50.410">
    <property type="entry name" value="von Willebrand factor, type A domain"/>
    <property type="match status" value="1"/>
</dbReference>
<dbReference type="PANTHER" id="PTHR41248:SF1">
    <property type="entry name" value="NORD PROTEIN"/>
    <property type="match status" value="1"/>
</dbReference>
<protein>
    <submittedName>
        <fullName evidence="3">Nitric oxide reductase activation protein NorD</fullName>
    </submittedName>
</protein>
<dbReference type="InterPro" id="IPR036465">
    <property type="entry name" value="vWFA_dom_sf"/>
</dbReference>
<feature type="region of interest" description="Disordered" evidence="1">
    <location>
        <begin position="310"/>
        <end position="330"/>
    </location>
</feature>
<comment type="caution">
    <text evidence="3">The sequence shown here is derived from an EMBL/GenBank/DDBJ whole genome shotgun (WGS) entry which is preliminary data.</text>
</comment>
<dbReference type="SMART" id="SM00327">
    <property type="entry name" value="VWA"/>
    <property type="match status" value="1"/>
</dbReference>
<dbReference type="PROSITE" id="PS50234">
    <property type="entry name" value="VWFA"/>
    <property type="match status" value="1"/>
</dbReference>
<gene>
    <name evidence="3" type="ORF">H6A13_10245</name>
</gene>
<evidence type="ECO:0000256" key="1">
    <source>
        <dbReference type="SAM" id="MobiDB-lite"/>
    </source>
</evidence>
<accession>A0A938X302</accession>
<feature type="domain" description="VWFA" evidence="2">
    <location>
        <begin position="512"/>
        <end position="691"/>
    </location>
</feature>
<dbReference type="InterPro" id="IPR025861">
    <property type="entry name" value="CobT_VWA_dom"/>
</dbReference>
<dbReference type="RefSeq" id="WP_204909482.1">
    <property type="nucleotide sequence ID" value="NZ_JACJLV010000037.1"/>
</dbReference>
<evidence type="ECO:0000313" key="4">
    <source>
        <dbReference type="Proteomes" id="UP000713880"/>
    </source>
</evidence>
<dbReference type="Proteomes" id="UP000713880">
    <property type="component" value="Unassembled WGS sequence"/>
</dbReference>
<reference evidence="3" key="1">
    <citation type="submission" date="2020-08" db="EMBL/GenBank/DDBJ databases">
        <authorList>
            <person name="Cejkova D."/>
            <person name="Kubasova T."/>
            <person name="Jahodarova E."/>
            <person name="Rychlik I."/>
        </authorList>
    </citation>
    <scope>NUCLEOTIDE SEQUENCE</scope>
    <source>
        <strain evidence="3">An420c</strain>
    </source>
</reference>
<sequence>MILRADYRLLKKQIMEKRDEITDKELFSSGAYADYQSRIAEGITKRYRAGVHVVMMWNEDENAAVAYTNNITIHMNAANKITASFPTRLLKSLSLTGMNGHECGHMLFTDFTASSLYLSSLESGNFYPCEPTIAASQYASNYQELSQALSGKAARLALAKFASQLLNILEDVYIEARMCQEFPGSIRQGINLNNDRYAEQIPSIQKQIDSHYQGFAIVANLLIHYCKAGDINNPTSYQGEYLDYFYECLPIVSECIYETDPRERFKAANEILVILWEYIKPLIQEAEQREQAGDLGTFGEELAETLGKQVAGGSPLPKKKGRPKDKRKAKINKGVLQEGREEIQEILQEETGRIALEKTSELSVGSNPGISYSFDYTGSGYEDAANDIKGVLTKLAKDLAELEYEEDLSEELQKESNAIQYGNIHKGIHIYVNRMTHVSERLKQSYDAVAGPLLDISRRLQQSVSEILDKKRNGEKLNHLVYGRRLEPRNLYHNDGGYFSRTRLPGDPSELAVGLLIDESGSMGSAARLPMANQTAIILYDFCRSLDIPVTIYGHTEDYSDAVQLYSYAEFDSIDNQDCYRLMDMAARVANRDGAALRFVAEHLVKRPEELKILILISDGQPAGTGYYGTEAEKDLRAIKKEYRQKGVILFAAAIGSDKERIKRIYGDGFLDITDLNKLPKLLPQLITQYIE</sequence>
<dbReference type="CDD" id="cd01454">
    <property type="entry name" value="vWA_norD_type"/>
    <property type="match status" value="1"/>
</dbReference>
<feature type="compositionally biased region" description="Basic residues" evidence="1">
    <location>
        <begin position="317"/>
        <end position="330"/>
    </location>
</feature>
<dbReference type="InterPro" id="IPR051928">
    <property type="entry name" value="NorD/CobT"/>
</dbReference>
<name>A0A938X302_9CLOT</name>
<dbReference type="AlphaFoldDB" id="A0A938X302"/>